<name>A0A132NGJ3_9ACTN</name>
<dbReference type="PATRIC" id="fig|1469144.8.peg.526"/>
<dbReference type="AlphaFoldDB" id="A0A132NGJ3"/>
<feature type="chain" id="PRO_5010447098" description="YncI copper-binding domain-containing protein" evidence="2">
    <location>
        <begin position="26"/>
        <end position="223"/>
    </location>
</feature>
<keyword evidence="1" id="KW-0812">Transmembrane</keyword>
<keyword evidence="1" id="KW-1133">Transmembrane helix</keyword>
<sequence>MRFRLLAVLTGAVALLAIATGTAAAHVTVNPKEAEQDGYASLTFRVPNERDNASTVKLEIVFPENQPLASVRVKPHPGWSYQIEKAKLSTPIDSHGKQVTEVVRKITWTANEGAGVKPGEFEEFQVSAGRLPKAEQMVFKALQTYDNGEVVRWIEEAAPGATAEPKHPAPVLKLVPKQENTQLTAGQAGTETQDSGRATLALALSVVALLLGAGGLVAAVRRR</sequence>
<dbReference type="Gene3D" id="2.60.40.2230">
    <property type="entry name" value="Uncharacterised protein YcnI-like PF07987, DUF1775"/>
    <property type="match status" value="1"/>
</dbReference>
<proteinExistence type="predicted"/>
<dbReference type="Pfam" id="PF07987">
    <property type="entry name" value="DUF1775"/>
    <property type="match status" value="1"/>
</dbReference>
<reference evidence="6" key="2">
    <citation type="submission" date="2015-02" db="EMBL/GenBank/DDBJ databases">
        <title>Physiological reanalysis, assessment of diazotrophy, and genome sequences of multiple isolates of Streptomyces thermoautotrophicus.</title>
        <authorList>
            <person name="MacKellar D.C."/>
            <person name="Lieber L."/>
            <person name="Norman J."/>
            <person name="Bolger A."/>
            <person name="Tobin C."/>
            <person name="Murray J.W."/>
            <person name="Friesen M."/>
            <person name="Prell J."/>
        </authorList>
    </citation>
    <scope>NUCLEOTIDE SEQUENCE [LARGE SCALE GENOMIC DNA]</scope>
    <source>
        <strain evidence="6">UBT1</strain>
    </source>
</reference>
<evidence type="ECO:0000313" key="4">
    <source>
        <dbReference type="EMBL" id="KWW98242.1"/>
    </source>
</evidence>
<evidence type="ECO:0000256" key="1">
    <source>
        <dbReference type="SAM" id="Phobius"/>
    </source>
</evidence>
<keyword evidence="1" id="KW-0472">Membrane</keyword>
<accession>A0A132NGJ3</accession>
<evidence type="ECO:0000259" key="3">
    <source>
        <dbReference type="Pfam" id="PF07987"/>
    </source>
</evidence>
<evidence type="ECO:0000256" key="2">
    <source>
        <dbReference type="SAM" id="SignalP"/>
    </source>
</evidence>
<feature type="transmembrane region" description="Helical" evidence="1">
    <location>
        <begin position="200"/>
        <end position="220"/>
    </location>
</feature>
<dbReference type="Proteomes" id="UP000070598">
    <property type="component" value="Unassembled WGS sequence"/>
</dbReference>
<keyword evidence="2" id="KW-0732">Signal</keyword>
<dbReference type="EMBL" id="JYIJ01000019">
    <property type="protein sequence ID" value="KWW98242.1"/>
    <property type="molecule type" value="Genomic_DNA"/>
</dbReference>
<protein>
    <recommendedName>
        <fullName evidence="3">YncI copper-binding domain-containing protein</fullName>
    </recommendedName>
</protein>
<comment type="caution">
    <text evidence="5">The sequence shown here is derived from an EMBL/GenBank/DDBJ whole genome shotgun (WGS) entry which is preliminary data.</text>
</comment>
<dbReference type="InterPro" id="IPR012533">
    <property type="entry name" value="YcnI-copper_dom"/>
</dbReference>
<gene>
    <name evidence="4" type="ORF">TH66_19665</name>
    <name evidence="5" type="ORF">TR74_13370</name>
</gene>
<evidence type="ECO:0000313" key="6">
    <source>
        <dbReference type="Proteomes" id="UP000070598"/>
    </source>
</evidence>
<feature type="signal peptide" evidence="2">
    <location>
        <begin position="1"/>
        <end position="25"/>
    </location>
</feature>
<dbReference type="EMBL" id="JYIK01000937">
    <property type="protein sequence ID" value="KWX08802.1"/>
    <property type="molecule type" value="Genomic_DNA"/>
</dbReference>
<feature type="domain" description="YncI copper-binding" evidence="3">
    <location>
        <begin position="26"/>
        <end position="174"/>
    </location>
</feature>
<evidence type="ECO:0000313" key="5">
    <source>
        <dbReference type="EMBL" id="KWX08802.1"/>
    </source>
</evidence>
<dbReference type="InterPro" id="IPR038507">
    <property type="entry name" value="YcnI-like_sf"/>
</dbReference>
<dbReference type="Proteomes" id="UP000070659">
    <property type="component" value="Unassembled WGS sequence"/>
</dbReference>
<organism evidence="5 6">
    <name type="scientific">Carbonactinospora thermoautotrophica</name>
    <dbReference type="NCBI Taxonomy" id="1469144"/>
    <lineage>
        <taxon>Bacteria</taxon>
        <taxon>Bacillati</taxon>
        <taxon>Actinomycetota</taxon>
        <taxon>Actinomycetes</taxon>
        <taxon>Kitasatosporales</taxon>
        <taxon>Carbonactinosporaceae</taxon>
        <taxon>Carbonactinospora</taxon>
    </lineage>
</organism>
<evidence type="ECO:0000313" key="7">
    <source>
        <dbReference type="Proteomes" id="UP000070659"/>
    </source>
</evidence>
<dbReference type="CDD" id="cd08545">
    <property type="entry name" value="YcnI_like"/>
    <property type="match status" value="1"/>
</dbReference>
<reference evidence="5 7" key="1">
    <citation type="submission" date="2015-02" db="EMBL/GenBank/DDBJ databases">
        <title>Physiological reanalysis, assessment of diazotrophy, and genome sequences of multiple isolates of Streptomyces thermoautotrophicus.</title>
        <authorList>
            <person name="MacKellar D.C."/>
            <person name="Lieber L."/>
            <person name="Norman J."/>
            <person name="Bolger A."/>
            <person name="Tobin C."/>
            <person name="Murray J.W."/>
            <person name="Prell J."/>
        </authorList>
    </citation>
    <scope>NUCLEOTIDE SEQUENCE [LARGE SCALE GENOMIC DNA]</scope>
    <source>
        <strain evidence="5 7">UBT1</strain>
    </source>
</reference>